<dbReference type="Gene3D" id="2.60.120.200">
    <property type="match status" value="2"/>
</dbReference>
<protein>
    <recommendedName>
        <fullName evidence="3">GH16 domain-containing protein</fullName>
    </recommendedName>
</protein>
<evidence type="ECO:0000313" key="5">
    <source>
        <dbReference type="Proteomes" id="UP000192578"/>
    </source>
</evidence>
<accession>A0A1W0X2Z1</accession>
<organism evidence="4 5">
    <name type="scientific">Hypsibius exemplaris</name>
    <name type="common">Freshwater tardigrade</name>
    <dbReference type="NCBI Taxonomy" id="2072580"/>
    <lineage>
        <taxon>Eukaryota</taxon>
        <taxon>Metazoa</taxon>
        <taxon>Ecdysozoa</taxon>
        <taxon>Tardigrada</taxon>
        <taxon>Eutardigrada</taxon>
        <taxon>Parachela</taxon>
        <taxon>Hypsibioidea</taxon>
        <taxon>Hypsibiidae</taxon>
        <taxon>Hypsibius</taxon>
    </lineage>
</organism>
<feature type="region of interest" description="Disordered" evidence="2">
    <location>
        <begin position="1"/>
        <end position="24"/>
    </location>
</feature>
<dbReference type="SUPFAM" id="SSF49899">
    <property type="entry name" value="Concanavalin A-like lectins/glucanases"/>
    <property type="match status" value="2"/>
</dbReference>
<dbReference type="GO" id="GO:0004553">
    <property type="term" value="F:hydrolase activity, hydrolyzing O-glycosyl compounds"/>
    <property type="evidence" value="ECO:0007669"/>
    <property type="project" value="InterPro"/>
</dbReference>
<evidence type="ECO:0000256" key="2">
    <source>
        <dbReference type="SAM" id="MobiDB-lite"/>
    </source>
</evidence>
<dbReference type="InterPro" id="IPR000757">
    <property type="entry name" value="Beta-glucanase-like"/>
</dbReference>
<feature type="domain" description="GH16" evidence="3">
    <location>
        <begin position="3"/>
        <end position="276"/>
    </location>
</feature>
<feature type="domain" description="GH16" evidence="3">
    <location>
        <begin position="277"/>
        <end position="554"/>
    </location>
</feature>
<dbReference type="PANTHER" id="PTHR10963">
    <property type="entry name" value="GLYCOSYL HYDROLASE-RELATED"/>
    <property type="match status" value="1"/>
</dbReference>
<feature type="compositionally biased region" description="Polar residues" evidence="2">
    <location>
        <begin position="1"/>
        <end position="15"/>
    </location>
</feature>
<dbReference type="Proteomes" id="UP000192578">
    <property type="component" value="Unassembled WGS sequence"/>
</dbReference>
<reference evidence="5" key="1">
    <citation type="submission" date="2017-01" db="EMBL/GenBank/DDBJ databases">
        <title>Comparative genomics of anhydrobiosis in the tardigrade Hypsibius dujardini.</title>
        <authorList>
            <person name="Yoshida Y."/>
            <person name="Koutsovoulos G."/>
            <person name="Laetsch D."/>
            <person name="Stevens L."/>
            <person name="Kumar S."/>
            <person name="Horikawa D."/>
            <person name="Ishino K."/>
            <person name="Komine S."/>
            <person name="Tomita M."/>
            <person name="Blaxter M."/>
            <person name="Arakawa K."/>
        </authorList>
    </citation>
    <scope>NUCLEOTIDE SEQUENCE [LARGE SCALE GENOMIC DNA]</scope>
    <source>
        <strain evidence="5">Z151</strain>
    </source>
</reference>
<dbReference type="PROSITE" id="PS51762">
    <property type="entry name" value="GH16_2"/>
    <property type="match status" value="2"/>
</dbReference>
<dbReference type="PANTHER" id="PTHR10963:SF55">
    <property type="entry name" value="GLYCOSIDE HYDROLASE FAMILY 16 PROTEIN"/>
    <property type="match status" value="1"/>
</dbReference>
<dbReference type="InterPro" id="IPR013320">
    <property type="entry name" value="ConA-like_dom_sf"/>
</dbReference>
<gene>
    <name evidence="4" type="ORF">BV898_04404</name>
</gene>
<evidence type="ECO:0000259" key="3">
    <source>
        <dbReference type="PROSITE" id="PS51762"/>
    </source>
</evidence>
<proteinExistence type="inferred from homology"/>
<dbReference type="OrthoDB" id="4781at2759"/>
<evidence type="ECO:0000256" key="1">
    <source>
        <dbReference type="ARBA" id="ARBA00006865"/>
    </source>
</evidence>
<comment type="caution">
    <text evidence="4">The sequence shown here is derived from an EMBL/GenBank/DDBJ whole genome shotgun (WGS) entry which is preliminary data.</text>
</comment>
<dbReference type="EMBL" id="MTYJ01000021">
    <property type="protein sequence ID" value="OQV21835.1"/>
    <property type="molecule type" value="Genomic_DNA"/>
</dbReference>
<comment type="similarity">
    <text evidence="1">Belongs to the glycosyl hydrolase 16 family.</text>
</comment>
<dbReference type="AlphaFoldDB" id="A0A1W0X2Z1"/>
<dbReference type="CDD" id="cd08023">
    <property type="entry name" value="GH16_laminarinase_like"/>
    <property type="match status" value="1"/>
</dbReference>
<keyword evidence="5" id="KW-1185">Reference proteome</keyword>
<dbReference type="GO" id="GO:0005975">
    <property type="term" value="P:carbohydrate metabolic process"/>
    <property type="evidence" value="ECO:0007669"/>
    <property type="project" value="InterPro"/>
</dbReference>
<evidence type="ECO:0000313" key="4">
    <source>
        <dbReference type="EMBL" id="OQV21835.1"/>
    </source>
</evidence>
<sequence length="562" mass="62829">MAVTYSGTLSDQDSVAGTDATPPSELRTIFRDDFSSERINSALWTATEGDLKNPTLRRGGNLYQQYRAKNVFIDKQRLHIRTNNEGNQATSTGQISTRGKFSFLYGEIEIRLRYPKSTAGTQFFPALWLQQNALAASQTGMAISVVKMDPNLTAAGEDLVVRVSTGGQVNGGPIWAVDKLVKPTSDMSYDMTAYEQSFKLVWEPDCLVWLVGHTEVYRVSDKAVIPNVSMQLVLDFAVLGNVAANPSAFPGLSNTHSARTTDLYVDYIVIRQKRGSHTRPVILPPLQPLEGAVSVDMNLNRDSQITFQDNFDDASGQLNPALWTATNGAGTTPLHGFYQVQDFSAQNVYIRNKTLILHARDGLASFDSGRVDTYGKFSFQYGEVEVRARIPRGATILHFPAVWLVNQKFAFSSPWPQTGSRMSAISVLNVRETVSDLGSSLRYLQECDIKVLAGRSTTGQDLWSVSKTFGHLEEMSFKFHVFRLVWRPDCLVWYLDGTEVFRVTDRKLIPTEHMQLTMHSAKTMTSRAPSLEEMAILNPDFRIDSVVVRQPKIRFGDEYRFG</sequence>
<name>A0A1W0X2Z1_HYPEX</name>
<dbReference type="InterPro" id="IPR050546">
    <property type="entry name" value="Glycosyl_Hydrlase_16"/>
</dbReference>